<protein>
    <submittedName>
        <fullName evidence="1">Uncharacterized protein</fullName>
    </submittedName>
</protein>
<comment type="caution">
    <text evidence="1">The sequence shown here is derived from an EMBL/GenBank/DDBJ whole genome shotgun (WGS) entry which is preliminary data.</text>
</comment>
<evidence type="ECO:0000313" key="1">
    <source>
        <dbReference type="EMBL" id="NEN06632.1"/>
    </source>
</evidence>
<evidence type="ECO:0000313" key="2">
    <source>
        <dbReference type="Proteomes" id="UP000474967"/>
    </source>
</evidence>
<reference evidence="1 2" key="1">
    <citation type="journal article" date="2014" name="J. Microbiol.">
        <title>Diaminobutyricibacter tongyongensis gen. nov., sp. nov. and Homoserinibacter gongjuensis gen. nov., sp. nov. belong to the family Microbacteriaceae.</title>
        <authorList>
            <person name="Kim S.J."/>
            <person name="Ahn J.H."/>
            <person name="Weon H.Y."/>
            <person name="Hamada M."/>
            <person name="Suzuki K."/>
            <person name="Kwon S.W."/>
        </authorList>
    </citation>
    <scope>NUCLEOTIDE SEQUENCE [LARGE SCALE GENOMIC DNA]</scope>
    <source>
        <strain evidence="1 2">NBRC 108724</strain>
    </source>
</reference>
<gene>
    <name evidence="1" type="ORF">G3T36_12220</name>
</gene>
<proteinExistence type="predicted"/>
<sequence length="215" mass="24708">MFVEGTLRWQVTEDCPWDLLMALALRDLAGLTAVERPPIPRVFPPVARVMHPASGSHPLPRPTVQGHTSNTDRAALAEQWRAWWELSLQRERRPIVTQLKPPHFEVFDRAIELQDLVTEHYEEAFDWSAERHAEYARLSLLQHSRRAADIVDVVRDREHELRRQAGYFRLDIYVLPLAEPGAWIVAPHTVVASTSLRDDSAAFREWFTPVVAALV</sequence>
<accession>A0A6L9XYX4</accession>
<dbReference type="EMBL" id="JAAGWY010000002">
    <property type="protein sequence ID" value="NEN06632.1"/>
    <property type="molecule type" value="Genomic_DNA"/>
</dbReference>
<name>A0A6L9XYX4_9MICO</name>
<dbReference type="AlphaFoldDB" id="A0A6L9XYX4"/>
<organism evidence="1 2">
    <name type="scientific">Leifsonia tongyongensis</name>
    <dbReference type="NCBI Taxonomy" id="1268043"/>
    <lineage>
        <taxon>Bacteria</taxon>
        <taxon>Bacillati</taxon>
        <taxon>Actinomycetota</taxon>
        <taxon>Actinomycetes</taxon>
        <taxon>Micrococcales</taxon>
        <taxon>Microbacteriaceae</taxon>
        <taxon>Leifsonia</taxon>
    </lineage>
</organism>
<dbReference type="RefSeq" id="WP_163290028.1">
    <property type="nucleotide sequence ID" value="NZ_JAAGWY010000002.1"/>
</dbReference>
<dbReference type="Proteomes" id="UP000474967">
    <property type="component" value="Unassembled WGS sequence"/>
</dbReference>
<keyword evidence="2" id="KW-1185">Reference proteome</keyword>